<dbReference type="PANTHER" id="PTHR43034:SF2">
    <property type="entry name" value="ION-TRANSLOCATING OXIDOREDUCTASE COMPLEX SUBUNIT C"/>
    <property type="match status" value="1"/>
</dbReference>
<dbReference type="InterPro" id="IPR037225">
    <property type="entry name" value="Nuo51_FMN-bd_sf"/>
</dbReference>
<dbReference type="NCBIfam" id="NF003454">
    <property type="entry name" value="PRK05035.1"/>
    <property type="match status" value="1"/>
</dbReference>
<dbReference type="InterPro" id="IPR010208">
    <property type="entry name" value="Ion_transpt_RnfC/RsxC"/>
</dbReference>
<feature type="binding site" evidence="8">
    <location>
        <position position="370"/>
    </location>
    <ligand>
        <name>[4Fe-4S] cluster</name>
        <dbReference type="ChEBI" id="CHEBI:49883"/>
        <label>1</label>
    </ligand>
</feature>
<dbReference type="PANTHER" id="PTHR43034">
    <property type="entry name" value="ION-TRANSLOCATING OXIDOREDUCTASE COMPLEX SUBUNIT C"/>
    <property type="match status" value="1"/>
</dbReference>
<comment type="function">
    <text evidence="8">Part of a membrane-bound complex that couples electron transfer with translocation of ions across the membrane.</text>
</comment>
<keyword evidence="2 8" id="KW-0004">4Fe-4S</keyword>
<name>A0ABT1NE63_9FIRM</name>
<feature type="binding site" evidence="8">
    <location>
        <position position="409"/>
    </location>
    <ligand>
        <name>[4Fe-4S] cluster</name>
        <dbReference type="ChEBI" id="CHEBI:49883"/>
        <label>2</label>
    </ligand>
</feature>
<evidence type="ECO:0000256" key="5">
    <source>
        <dbReference type="ARBA" id="ARBA00022982"/>
    </source>
</evidence>
<keyword evidence="7 8" id="KW-0411">Iron-sulfur</keyword>
<comment type="similarity">
    <text evidence="8">Belongs to the 4Fe4S bacterial-type ferredoxin family. RnfC subfamily.</text>
</comment>
<keyword evidence="5 8" id="KW-0249">Electron transport</keyword>
<evidence type="ECO:0000256" key="3">
    <source>
        <dbReference type="ARBA" id="ARBA00022723"/>
    </source>
</evidence>
<dbReference type="EMBL" id="JAJEKE010000001">
    <property type="protein sequence ID" value="MCQ1528483.1"/>
    <property type="molecule type" value="Genomic_DNA"/>
</dbReference>
<evidence type="ECO:0000256" key="2">
    <source>
        <dbReference type="ARBA" id="ARBA00022485"/>
    </source>
</evidence>
<dbReference type="Pfam" id="PF13375">
    <property type="entry name" value="RnfC_N"/>
    <property type="match status" value="1"/>
</dbReference>
<protein>
    <recommendedName>
        <fullName evidence="8">Ion-translocating oxidoreductase complex subunit C</fullName>
        <ecNumber evidence="8">7.-.-.-</ecNumber>
    </recommendedName>
    <alternativeName>
        <fullName evidence="8">Rnf electron transport complex subunit C</fullName>
    </alternativeName>
</protein>
<feature type="binding site" evidence="8">
    <location>
        <position position="377"/>
    </location>
    <ligand>
        <name>[4Fe-4S] cluster</name>
        <dbReference type="ChEBI" id="CHEBI:49883"/>
        <label>2</label>
    </ligand>
</feature>
<comment type="subunit">
    <text evidence="8">The complex is composed of six subunits: RnfA, RnfB, RnfC, RnfD, RnfE and RnfG.</text>
</comment>
<gene>
    <name evidence="10" type="primary">rsxC</name>
    <name evidence="8" type="synonym">rnfC</name>
    <name evidence="10" type="ORF">LJD61_02820</name>
</gene>
<dbReference type="Gene3D" id="3.40.50.11540">
    <property type="entry name" value="NADH-ubiquinone oxidoreductase 51kDa subunit"/>
    <property type="match status" value="1"/>
</dbReference>
<evidence type="ECO:0000256" key="6">
    <source>
        <dbReference type="ARBA" id="ARBA00023004"/>
    </source>
</evidence>
<dbReference type="HAMAP" id="MF_00461">
    <property type="entry name" value="RsxC_RnfC"/>
    <property type="match status" value="1"/>
</dbReference>
<dbReference type="Pfam" id="PF01512">
    <property type="entry name" value="Complex1_51K"/>
    <property type="match status" value="1"/>
</dbReference>
<dbReference type="NCBIfam" id="TIGR01945">
    <property type="entry name" value="rnfC"/>
    <property type="match status" value="1"/>
</dbReference>
<dbReference type="InterPro" id="IPR011538">
    <property type="entry name" value="Nuo51_FMN-bd"/>
</dbReference>
<sequence>MRTLSFKGGTHPPHSKEATEKLAVIKAKSPEVVVIPMQQHIGAPCEPTVKVGDEVKVGQKIGEAKGFVSSPIHSSVSGKVISIEPRLYSGGTKTTCVVIQNDMQETLSETVTPKGDIENLSSEQLKEIIKDAGIVGMGGATFPTHVKLALPPGKTVDTIILNGAECEPYLTSDHRLMLENPEAVVFGLKALMKALNVNKGFIGIETNKPDALEAIYNAAKDEKGIEVVALKTKYPQGAEKQLIYACTGREVPSGGLPADVGVVVNNVGTAAAIADAVRTGMPLIQRIVTVTGKGVKTPKNLLVKVGTSFREVIDECGGFSGSVGKVIAGGPMMGIAQFSIDIPVIKGTSGILVLAEEDAKLPEPSNCIRCGKCVTVCPIDLMPLHISNYSLQDKFDQAEEVNAMDCIECGSCSFVCPAKRPLVDSIRVAKREILAKRKKAQSK</sequence>
<dbReference type="Pfam" id="PF13237">
    <property type="entry name" value="Fer4_10"/>
    <property type="match status" value="1"/>
</dbReference>
<feature type="domain" description="4Fe-4S ferredoxin-type" evidence="9">
    <location>
        <begin position="397"/>
        <end position="426"/>
    </location>
</feature>
<feature type="binding site" evidence="8">
    <location>
        <position position="416"/>
    </location>
    <ligand>
        <name>[4Fe-4S] cluster</name>
        <dbReference type="ChEBI" id="CHEBI:49883"/>
        <label>1</label>
    </ligand>
</feature>
<comment type="caution">
    <text evidence="10">The sequence shown here is derived from an EMBL/GenBank/DDBJ whole genome shotgun (WGS) entry which is preliminary data.</text>
</comment>
<dbReference type="Pfam" id="PF10531">
    <property type="entry name" value="SLBB"/>
    <property type="match status" value="1"/>
</dbReference>
<evidence type="ECO:0000259" key="9">
    <source>
        <dbReference type="PROSITE" id="PS51379"/>
    </source>
</evidence>
<proteinExistence type="inferred from homology"/>
<dbReference type="SUPFAM" id="SSF142019">
    <property type="entry name" value="Nqo1 FMN-binding domain-like"/>
    <property type="match status" value="1"/>
</dbReference>
<comment type="subcellular location">
    <subcellularLocation>
        <location evidence="8">Cell membrane</location>
        <topology evidence="8">Peripheral membrane protein</topology>
    </subcellularLocation>
</comment>
<evidence type="ECO:0000313" key="10">
    <source>
        <dbReference type="EMBL" id="MCQ1528483.1"/>
    </source>
</evidence>
<dbReference type="InterPro" id="IPR017896">
    <property type="entry name" value="4Fe4S_Fe-S-bd"/>
</dbReference>
<dbReference type="EC" id="7.-.-.-" evidence="8"/>
<feature type="binding site" evidence="8">
    <location>
        <position position="367"/>
    </location>
    <ligand>
        <name>[4Fe-4S] cluster</name>
        <dbReference type="ChEBI" id="CHEBI:49883"/>
        <label>1</label>
    </ligand>
</feature>
<dbReference type="SUPFAM" id="SSF46548">
    <property type="entry name" value="alpha-helical ferredoxin"/>
    <property type="match status" value="1"/>
</dbReference>
<dbReference type="InterPro" id="IPR026902">
    <property type="entry name" value="RnfC_N"/>
</dbReference>
<feature type="binding site" evidence="8">
    <location>
        <position position="373"/>
    </location>
    <ligand>
        <name>[4Fe-4S] cluster</name>
        <dbReference type="ChEBI" id="CHEBI:49883"/>
        <label>1</label>
    </ligand>
</feature>
<organism evidence="10 11">
    <name type="scientific">Lutispora saccharofermentans</name>
    <dbReference type="NCBI Taxonomy" id="3024236"/>
    <lineage>
        <taxon>Bacteria</taxon>
        <taxon>Bacillati</taxon>
        <taxon>Bacillota</taxon>
        <taxon>Clostridia</taxon>
        <taxon>Lutisporales</taxon>
        <taxon>Lutisporaceae</taxon>
        <taxon>Lutispora</taxon>
    </lineage>
</organism>
<keyword evidence="3 8" id="KW-0479">Metal-binding</keyword>
<dbReference type="PROSITE" id="PS00198">
    <property type="entry name" value="4FE4S_FER_1"/>
    <property type="match status" value="1"/>
</dbReference>
<dbReference type="InterPro" id="IPR017900">
    <property type="entry name" value="4Fe4S_Fe_S_CS"/>
</dbReference>
<keyword evidence="8" id="KW-1003">Cell membrane</keyword>
<keyword evidence="11" id="KW-1185">Reference proteome</keyword>
<keyword evidence="1 8" id="KW-0813">Transport</keyword>
<evidence type="ECO:0000256" key="1">
    <source>
        <dbReference type="ARBA" id="ARBA00022448"/>
    </source>
</evidence>
<feature type="binding site" evidence="8">
    <location>
        <position position="406"/>
    </location>
    <ligand>
        <name>[4Fe-4S] cluster</name>
        <dbReference type="ChEBI" id="CHEBI:49883"/>
        <label>2</label>
    </ligand>
</feature>
<keyword evidence="8" id="KW-0472">Membrane</keyword>
<dbReference type="InterPro" id="IPR019554">
    <property type="entry name" value="Soluble_ligand-bd"/>
</dbReference>
<dbReference type="Gene3D" id="3.30.70.20">
    <property type="match status" value="1"/>
</dbReference>
<reference evidence="10 11" key="1">
    <citation type="submission" date="2021-10" db="EMBL/GenBank/DDBJ databases">
        <title>Lutispora strain m25 sp. nov., a thermophilic, non-spore-forming bacterium isolated from a lab-scale methanogenic bioreactor digesting anaerobic sludge.</title>
        <authorList>
            <person name="El Houari A."/>
            <person name="Mcdonald J."/>
        </authorList>
    </citation>
    <scope>NUCLEOTIDE SEQUENCE [LARGE SCALE GENOMIC DNA]</scope>
    <source>
        <strain evidence="11">m25</strain>
    </source>
</reference>
<evidence type="ECO:0000256" key="4">
    <source>
        <dbReference type="ARBA" id="ARBA00022737"/>
    </source>
</evidence>
<feature type="binding site" evidence="8">
    <location>
        <position position="412"/>
    </location>
    <ligand>
        <name>[4Fe-4S] cluster</name>
        <dbReference type="ChEBI" id="CHEBI:49883"/>
        <label>2</label>
    </ligand>
</feature>
<dbReference type="Proteomes" id="UP001651880">
    <property type="component" value="Unassembled WGS sequence"/>
</dbReference>
<comment type="cofactor">
    <cofactor evidence="8">
        <name>[4Fe-4S] cluster</name>
        <dbReference type="ChEBI" id="CHEBI:49883"/>
    </cofactor>
    <text evidence="8">Binds 2 [4Fe-4S] clusters per subunit.</text>
</comment>
<accession>A0ABT1NE63</accession>
<evidence type="ECO:0000313" key="11">
    <source>
        <dbReference type="Proteomes" id="UP001651880"/>
    </source>
</evidence>
<keyword evidence="4 8" id="KW-0677">Repeat</keyword>
<keyword evidence="6 8" id="KW-0408">Iron</keyword>
<keyword evidence="8" id="KW-1278">Translocase</keyword>
<dbReference type="PROSITE" id="PS51379">
    <property type="entry name" value="4FE4S_FER_2"/>
    <property type="match status" value="2"/>
</dbReference>
<dbReference type="Gene3D" id="3.10.20.600">
    <property type="match status" value="1"/>
</dbReference>
<evidence type="ECO:0000256" key="7">
    <source>
        <dbReference type="ARBA" id="ARBA00023014"/>
    </source>
</evidence>
<evidence type="ECO:0000256" key="8">
    <source>
        <dbReference type="HAMAP-Rule" id="MF_00461"/>
    </source>
</evidence>
<feature type="domain" description="4Fe-4S ferredoxin-type" evidence="9">
    <location>
        <begin position="357"/>
        <end position="387"/>
    </location>
</feature>